<feature type="transmembrane region" description="Helical" evidence="1">
    <location>
        <begin position="134"/>
        <end position="156"/>
    </location>
</feature>
<evidence type="ECO:0000313" key="2">
    <source>
        <dbReference type="EMBL" id="RFA33948.1"/>
    </source>
</evidence>
<accession>A0A3E0WMB5</accession>
<evidence type="ECO:0000256" key="1">
    <source>
        <dbReference type="SAM" id="Phobius"/>
    </source>
</evidence>
<feature type="transmembrane region" description="Helical" evidence="1">
    <location>
        <begin position="262"/>
        <end position="283"/>
    </location>
</feature>
<feature type="transmembrane region" description="Helical" evidence="1">
    <location>
        <begin position="162"/>
        <end position="190"/>
    </location>
</feature>
<dbReference type="Proteomes" id="UP000256488">
    <property type="component" value="Unassembled WGS sequence"/>
</dbReference>
<feature type="transmembrane region" description="Helical" evidence="1">
    <location>
        <begin position="90"/>
        <end position="113"/>
    </location>
</feature>
<dbReference type="AlphaFoldDB" id="A0A3E0WMB5"/>
<dbReference type="RefSeq" id="WP_116278745.1">
    <property type="nucleotide sequence ID" value="NZ_NFZX01000029.1"/>
</dbReference>
<comment type="caution">
    <text evidence="2">The sequence shown here is derived from an EMBL/GenBank/DDBJ whole genome shotgun (WGS) entry which is preliminary data.</text>
</comment>
<dbReference type="EMBL" id="NFZX01000029">
    <property type="protein sequence ID" value="RFA33948.1"/>
    <property type="molecule type" value="Genomic_DNA"/>
</dbReference>
<feature type="transmembrane region" description="Helical" evidence="1">
    <location>
        <begin position="519"/>
        <end position="538"/>
    </location>
</feature>
<feature type="transmembrane region" description="Helical" evidence="1">
    <location>
        <begin position="345"/>
        <end position="364"/>
    </location>
</feature>
<feature type="transmembrane region" description="Helical" evidence="1">
    <location>
        <begin position="493"/>
        <end position="513"/>
    </location>
</feature>
<sequence>MSKFALKTLDLLQPFFRILRIDYAMMRKILETKLTMDERRTPTIFASDASNKKKDSNQFVKSLLIYVLYGLILVPFLFFGNNYIFQISLIFGISMFILMTSMVSDFSAVLLDVRDKTILHTKPIDSRTISAAKITHVAIYMSMLTGAFISIPAVVMLSVHGIAYFMLFLVEIILLILFIMTITALLYIFILRYFSGEKLKDIINYVQILLSVGIVIGYQIVARAFEIVDFNYIYNFSWWNVFIPPMWFGAPFELILNRDTSLGMVILSSLAVIGPIVSVMFYYKLMPAFERNLQKLMESTEKKNPKRWNMNAMWEHLFCRNKEERQFFRFSSLIMAREREFKLKVYPTLGFSLVFPFIFQFNYLNLHTFEELSHSNMYFTIYFCMMFIGLVVMMLQFSSKYKAAWVFQVTPIVHPSAVYSGALKAFIIKLFLPLYLILSIIFLFIFSIRILPDLAIVLITAILHTLISYKVLNNRKYPFSEVFESTQQSGSTMKSFLLMFVVGLFFLVHLVFSQMHYGVYLYLVILIITTIILWRFVFKMKSLSNE</sequence>
<keyword evidence="1" id="KW-1133">Transmembrane helix</keyword>
<feature type="transmembrane region" description="Helical" evidence="1">
    <location>
        <begin position="376"/>
        <end position="397"/>
    </location>
</feature>
<protein>
    <submittedName>
        <fullName evidence="2">Uncharacterized protein</fullName>
    </submittedName>
</protein>
<feature type="transmembrane region" description="Helical" evidence="1">
    <location>
        <begin position="202"/>
        <end position="220"/>
    </location>
</feature>
<keyword evidence="1" id="KW-0472">Membrane</keyword>
<feature type="transmembrane region" description="Helical" evidence="1">
    <location>
        <begin position="430"/>
        <end position="448"/>
    </location>
</feature>
<gene>
    <name evidence="2" type="ORF">CAI16_13005</name>
</gene>
<feature type="transmembrane region" description="Helical" evidence="1">
    <location>
        <begin position="454"/>
        <end position="472"/>
    </location>
</feature>
<name>A0A3E0WMB5_9BACI</name>
<organism evidence="2 3">
    <name type="scientific">Virgibacillus dokdonensis</name>
    <dbReference type="NCBI Taxonomy" id="302167"/>
    <lineage>
        <taxon>Bacteria</taxon>
        <taxon>Bacillati</taxon>
        <taxon>Bacillota</taxon>
        <taxon>Bacilli</taxon>
        <taxon>Bacillales</taxon>
        <taxon>Bacillaceae</taxon>
        <taxon>Virgibacillus</taxon>
    </lineage>
</organism>
<proteinExistence type="predicted"/>
<reference evidence="2 3" key="1">
    <citation type="submission" date="2017-05" db="EMBL/GenBank/DDBJ databases">
        <title>Virgibacillus sp. AK90 isolated from a saltern of Kakinada, India.</title>
        <authorList>
            <person name="Gupta V."/>
            <person name="Sidhu C."/>
            <person name="Korpole S."/>
            <person name="Pinnaka A.K."/>
        </authorList>
    </citation>
    <scope>NUCLEOTIDE SEQUENCE [LARGE SCALE GENOMIC DNA]</scope>
    <source>
        <strain evidence="2 3">AK90</strain>
    </source>
</reference>
<evidence type="ECO:0000313" key="3">
    <source>
        <dbReference type="Proteomes" id="UP000256488"/>
    </source>
</evidence>
<feature type="transmembrane region" description="Helical" evidence="1">
    <location>
        <begin position="63"/>
        <end position="84"/>
    </location>
</feature>
<keyword evidence="1" id="KW-0812">Transmembrane</keyword>